<dbReference type="InterPro" id="IPR038157">
    <property type="entry name" value="FeoA_core_dom"/>
</dbReference>
<name>A0A244CNJ3_PSEDV</name>
<dbReference type="AlphaFoldDB" id="A0A244CNJ3"/>
<dbReference type="RefSeq" id="WP_086744539.1">
    <property type="nucleotide sequence ID" value="NZ_MWPV01000004.1"/>
</dbReference>
<organism evidence="3 4">
    <name type="scientific">Pseudoalteromonas ulvae</name>
    <dbReference type="NCBI Taxonomy" id="107327"/>
    <lineage>
        <taxon>Bacteria</taxon>
        <taxon>Pseudomonadati</taxon>
        <taxon>Pseudomonadota</taxon>
        <taxon>Gammaproteobacteria</taxon>
        <taxon>Alteromonadales</taxon>
        <taxon>Pseudoalteromonadaceae</taxon>
        <taxon>Pseudoalteromonas</taxon>
    </lineage>
</organism>
<dbReference type="EMBL" id="MWPV01000004">
    <property type="protein sequence ID" value="OUL57076.1"/>
    <property type="molecule type" value="Genomic_DNA"/>
</dbReference>
<keyword evidence="1" id="KW-0408">Iron</keyword>
<evidence type="ECO:0000313" key="3">
    <source>
        <dbReference type="EMBL" id="OUL57076.1"/>
    </source>
</evidence>
<dbReference type="InterPro" id="IPR008988">
    <property type="entry name" value="Transcriptional_repressor_C"/>
</dbReference>
<dbReference type="SMART" id="SM00899">
    <property type="entry name" value="FeoA"/>
    <property type="match status" value="1"/>
</dbReference>
<feature type="domain" description="Ferrous iron transporter FeoA-like" evidence="2">
    <location>
        <begin position="1"/>
        <end position="73"/>
    </location>
</feature>
<dbReference type="InterPro" id="IPR007167">
    <property type="entry name" value="Fe-transptr_FeoA-like"/>
</dbReference>
<dbReference type="GO" id="GO:0046914">
    <property type="term" value="F:transition metal ion binding"/>
    <property type="evidence" value="ECO:0007669"/>
    <property type="project" value="InterPro"/>
</dbReference>
<dbReference type="Proteomes" id="UP000194841">
    <property type="component" value="Unassembled WGS sequence"/>
</dbReference>
<sequence>MTLSQLQRSQKAYICTLPDNFDLSSKLIEQGFALKTEISLAHKAPFNGPLAFNLHGTKMCLAPNVAQQIGIEIV</sequence>
<evidence type="ECO:0000256" key="1">
    <source>
        <dbReference type="ARBA" id="ARBA00023004"/>
    </source>
</evidence>
<evidence type="ECO:0000259" key="2">
    <source>
        <dbReference type="SMART" id="SM00899"/>
    </source>
</evidence>
<dbReference type="SUPFAM" id="SSF50037">
    <property type="entry name" value="C-terminal domain of transcriptional repressors"/>
    <property type="match status" value="1"/>
</dbReference>
<gene>
    <name evidence="3" type="ORF">B1199_12925</name>
</gene>
<proteinExistence type="predicted"/>
<dbReference type="Pfam" id="PF04023">
    <property type="entry name" value="FeoA"/>
    <property type="match status" value="1"/>
</dbReference>
<comment type="caution">
    <text evidence="3">The sequence shown here is derived from an EMBL/GenBank/DDBJ whole genome shotgun (WGS) entry which is preliminary data.</text>
</comment>
<dbReference type="OrthoDB" id="9811076at2"/>
<dbReference type="Gene3D" id="2.30.30.90">
    <property type="match status" value="1"/>
</dbReference>
<accession>A0A244CNJ3</accession>
<protein>
    <recommendedName>
        <fullName evidence="2">Ferrous iron transporter FeoA-like domain-containing protein</fullName>
    </recommendedName>
</protein>
<keyword evidence="4" id="KW-1185">Reference proteome</keyword>
<reference evidence="3 4" key="1">
    <citation type="submission" date="2017-02" db="EMBL/GenBank/DDBJ databases">
        <title>Pseudoalteromonas ulvae TC14 Genome.</title>
        <authorList>
            <person name="Molmeret M."/>
        </authorList>
    </citation>
    <scope>NUCLEOTIDE SEQUENCE [LARGE SCALE GENOMIC DNA]</scope>
    <source>
        <strain evidence="3">TC14</strain>
    </source>
</reference>
<evidence type="ECO:0000313" key="4">
    <source>
        <dbReference type="Proteomes" id="UP000194841"/>
    </source>
</evidence>